<keyword evidence="4 10" id="KW-0812">Transmembrane</keyword>
<keyword evidence="3" id="KW-0716">Sensory transduction</keyword>
<keyword evidence="7 10" id="KW-0472">Membrane</keyword>
<dbReference type="EMBL" id="KQ976423">
    <property type="protein sequence ID" value="KYM88887.1"/>
    <property type="molecule type" value="Genomic_DNA"/>
</dbReference>
<proteinExistence type="predicted"/>
<feature type="transmembrane region" description="Helical" evidence="10">
    <location>
        <begin position="596"/>
        <end position="624"/>
    </location>
</feature>
<dbReference type="GO" id="GO:0004984">
    <property type="term" value="F:olfactory receptor activity"/>
    <property type="evidence" value="ECO:0007669"/>
    <property type="project" value="InterPro"/>
</dbReference>
<evidence type="ECO:0000256" key="9">
    <source>
        <dbReference type="ARBA" id="ARBA00023224"/>
    </source>
</evidence>
<dbReference type="Pfam" id="PF02949">
    <property type="entry name" value="7tm_6"/>
    <property type="match status" value="5"/>
</dbReference>
<dbReference type="Proteomes" id="UP000078540">
    <property type="component" value="Unassembled WGS sequence"/>
</dbReference>
<feature type="transmembrane region" description="Helical" evidence="10">
    <location>
        <begin position="289"/>
        <end position="311"/>
    </location>
</feature>
<feature type="transmembrane region" description="Helical" evidence="10">
    <location>
        <begin position="977"/>
        <end position="994"/>
    </location>
</feature>
<dbReference type="InterPro" id="IPR004117">
    <property type="entry name" value="7tm6_olfct_rcpt"/>
</dbReference>
<feature type="transmembrane region" description="Helical" evidence="10">
    <location>
        <begin position="1119"/>
        <end position="1142"/>
    </location>
</feature>
<feature type="transmembrane region" description="Helical" evidence="10">
    <location>
        <begin position="953"/>
        <end position="971"/>
    </location>
</feature>
<keyword evidence="9" id="KW-0807">Transducer</keyword>
<gene>
    <name evidence="11" type="ORF">ALC53_02653</name>
</gene>
<accession>A0A195BSA6</accession>
<feature type="transmembrane region" description="Helical" evidence="10">
    <location>
        <begin position="882"/>
        <end position="905"/>
    </location>
</feature>
<organism evidence="11 12">
    <name type="scientific">Atta colombica</name>
    <dbReference type="NCBI Taxonomy" id="520822"/>
    <lineage>
        <taxon>Eukaryota</taxon>
        <taxon>Metazoa</taxon>
        <taxon>Ecdysozoa</taxon>
        <taxon>Arthropoda</taxon>
        <taxon>Hexapoda</taxon>
        <taxon>Insecta</taxon>
        <taxon>Pterygota</taxon>
        <taxon>Neoptera</taxon>
        <taxon>Endopterygota</taxon>
        <taxon>Hymenoptera</taxon>
        <taxon>Apocrita</taxon>
        <taxon>Aculeata</taxon>
        <taxon>Formicoidea</taxon>
        <taxon>Formicidae</taxon>
        <taxon>Myrmicinae</taxon>
        <taxon>Atta</taxon>
    </lineage>
</organism>
<evidence type="ECO:0000256" key="4">
    <source>
        <dbReference type="ARBA" id="ARBA00022692"/>
    </source>
</evidence>
<evidence type="ECO:0000256" key="10">
    <source>
        <dbReference type="SAM" id="Phobius"/>
    </source>
</evidence>
<evidence type="ECO:0000313" key="12">
    <source>
        <dbReference type="Proteomes" id="UP000078540"/>
    </source>
</evidence>
<keyword evidence="12" id="KW-1185">Reference proteome</keyword>
<keyword evidence="8 11" id="KW-0675">Receptor</keyword>
<reference evidence="11 12" key="1">
    <citation type="submission" date="2015-09" db="EMBL/GenBank/DDBJ databases">
        <title>Atta colombica WGS genome.</title>
        <authorList>
            <person name="Nygaard S."/>
            <person name="Hu H."/>
            <person name="Boomsma J."/>
            <person name="Zhang G."/>
        </authorList>
    </citation>
    <scope>NUCLEOTIDE SEQUENCE [LARGE SCALE GENOMIC DNA]</scope>
    <source>
        <strain evidence="11">Treedump-2</strain>
        <tissue evidence="11">Whole body</tissue>
    </source>
</reference>
<feature type="transmembrane region" description="Helical" evidence="10">
    <location>
        <begin position="516"/>
        <end position="536"/>
    </location>
</feature>
<evidence type="ECO:0000313" key="11">
    <source>
        <dbReference type="EMBL" id="KYM88887.1"/>
    </source>
</evidence>
<evidence type="ECO:0000256" key="1">
    <source>
        <dbReference type="ARBA" id="ARBA00004651"/>
    </source>
</evidence>
<feature type="transmembrane region" description="Helical" evidence="10">
    <location>
        <begin position="124"/>
        <end position="146"/>
    </location>
</feature>
<evidence type="ECO:0000256" key="3">
    <source>
        <dbReference type="ARBA" id="ARBA00022606"/>
    </source>
</evidence>
<feature type="transmembrane region" description="Helical" evidence="10">
    <location>
        <begin position="408"/>
        <end position="428"/>
    </location>
</feature>
<dbReference type="AlphaFoldDB" id="A0A195BSA6"/>
<evidence type="ECO:0000256" key="8">
    <source>
        <dbReference type="ARBA" id="ARBA00023170"/>
    </source>
</evidence>
<protein>
    <submittedName>
        <fullName evidence="11">Odorant receptor 2a</fullName>
    </submittedName>
</protein>
<feature type="transmembrane region" description="Helical" evidence="10">
    <location>
        <begin position="1037"/>
        <end position="1057"/>
    </location>
</feature>
<feature type="transmembrane region" description="Helical" evidence="10">
    <location>
        <begin position="376"/>
        <end position="396"/>
    </location>
</feature>
<feature type="transmembrane region" description="Helical" evidence="10">
    <location>
        <begin position="1006"/>
        <end position="1025"/>
    </location>
</feature>
<evidence type="ECO:0000256" key="7">
    <source>
        <dbReference type="ARBA" id="ARBA00023136"/>
    </source>
</evidence>
<dbReference type="PANTHER" id="PTHR21137:SF35">
    <property type="entry name" value="ODORANT RECEPTOR 19A-RELATED"/>
    <property type="match status" value="1"/>
</dbReference>
<feature type="transmembrane region" description="Helical" evidence="10">
    <location>
        <begin position="665"/>
        <end position="693"/>
    </location>
</feature>
<comment type="subcellular location">
    <subcellularLocation>
        <location evidence="1">Cell membrane</location>
        <topology evidence="1">Multi-pass membrane protein</topology>
    </subcellularLocation>
</comment>
<feature type="transmembrane region" description="Helical" evidence="10">
    <location>
        <begin position="1092"/>
        <end position="1113"/>
    </location>
</feature>
<dbReference type="GO" id="GO:0007165">
    <property type="term" value="P:signal transduction"/>
    <property type="evidence" value="ECO:0007669"/>
    <property type="project" value="UniProtKB-KW"/>
</dbReference>
<feature type="transmembrane region" description="Helical" evidence="10">
    <location>
        <begin position="33"/>
        <end position="57"/>
    </location>
</feature>
<evidence type="ECO:0000256" key="2">
    <source>
        <dbReference type="ARBA" id="ARBA00022475"/>
    </source>
</evidence>
<dbReference type="GO" id="GO:0005549">
    <property type="term" value="F:odorant binding"/>
    <property type="evidence" value="ECO:0007669"/>
    <property type="project" value="InterPro"/>
</dbReference>
<feature type="transmembrane region" description="Helical" evidence="10">
    <location>
        <begin position="459"/>
        <end position="486"/>
    </location>
</feature>
<dbReference type="PANTHER" id="PTHR21137">
    <property type="entry name" value="ODORANT RECEPTOR"/>
    <property type="match status" value="1"/>
</dbReference>
<dbReference type="STRING" id="520822.A0A195BSA6"/>
<keyword evidence="6 10" id="KW-1133">Transmembrane helix</keyword>
<feature type="transmembrane region" description="Helical" evidence="10">
    <location>
        <begin position="186"/>
        <end position="217"/>
    </location>
</feature>
<feature type="transmembrane region" description="Helical" evidence="10">
    <location>
        <begin position="69"/>
        <end position="89"/>
    </location>
</feature>
<evidence type="ECO:0000256" key="5">
    <source>
        <dbReference type="ARBA" id="ARBA00022725"/>
    </source>
</evidence>
<feature type="transmembrane region" description="Helical" evidence="10">
    <location>
        <begin position="705"/>
        <end position="721"/>
    </location>
</feature>
<name>A0A195BSA6_9HYME</name>
<sequence>MSWKDDITYAMTPSKFLTWPLGVWPLQKYNIFALIRTVVCVVSLIVMMILLFLEINFGNGSIYEKLDSLMLMFCNILSILKLLSFRIYADNLIRNFFSAVNDYIAIDTENKRTIMRRHAFMGRMICYSISFFGYMAPILFLIPVIVSSMLGNDEDIQVNISVKNLAMELPVPLPWTLGNYHLSTNVYYVIFIVQYILLTLNCSGNVGNDILLLGIILHICGQMELLKIEFINYNGKNKDIKEFEALTSRHCYLMEHAELLIDVISFVLLVQLLFSCFQLILALKLHDAVIITKTTSVLSALLLQLFSYSFVGDYLKRQMEDIAHSIYSCNWYYFPLKLMRNVLFVIMRSQQPVQLLAGRFVVVTIETYMSILKNSFSYLSVLRTGMMIMLFLEIIFGSSDAYVKLDALMLMFCNVLSVLKLLSFRIYANNMIRNFTSAINDYLAINSKKKQAIMRQHAFMGRIISCSILFFAYLASTIFCLVPIIVSDEENIQVNVSIKNQASDLPIPLTWSLGSYHLSANLFFVISIVQYFLLVLNSNCNCGSDSLFLAITTHVCGQMEILKIEFVNYGVKSKNIFEDFSKLASRHHYLMEHAELLVEVISFVLLVQMLFSCLIICLIASSIFTLAPMITDDENVHVNITIKNQAAKLPVPITFLGNLQIPTGLYFVISTVQYFILLLTGTSNCGFQFILALKSHDVVMITKTISVLSGLLLQLFFYSFVGDYMKCQMEQIAHSIYSSNWYYLPTKLMRNVLLVIMRSQQPVQLLAASSIFTLAPMMTGDEDIHINVSIKNEAAKLPVPITFLGNLQIPTDLYFIISMVQYFILLLTGTSNCGNDSLFLAITLHVCGQLELLKIEFSNYGVKSKNINECFQFILALKSHDAVMITKTITVLSTLLLQLFFYSFVGDYMKCQMEQVAHSIYISTWYYLPTKLMRNVLANDAPMIDSHYGQRLTLLRIVQRVVLLVIAIMSWNDDMAYAMTLYKFLTLPLGVWPLQKYNTFSLIRSIVCGFSLSVMLITMLLEINFGNGDAYVKIDTLMVMSCIILATLKLLSFRLYADNLICNYSSAVDDYSTIDTEEKRTIMRRHAFMGRIICYMTCAYCVICFSGFQFILALKSHDILMLTKTTTVMSALLLQMFFYSFVGDYLKCQMEEIADSIYNSNWYYLPTRLMRNVLFVIVRSQQPIQFLAGRFFVVNIKTYMVILKSSLSYLSVLRVMVESST</sequence>
<feature type="transmembrane region" description="Helical" evidence="10">
    <location>
        <begin position="259"/>
        <end position="283"/>
    </location>
</feature>
<keyword evidence="2" id="KW-1003">Cell membrane</keyword>
<evidence type="ECO:0000256" key="6">
    <source>
        <dbReference type="ARBA" id="ARBA00022989"/>
    </source>
</evidence>
<dbReference type="GO" id="GO:0005886">
    <property type="term" value="C:plasma membrane"/>
    <property type="evidence" value="ECO:0007669"/>
    <property type="project" value="UniProtKB-SubCell"/>
</dbReference>
<keyword evidence="5" id="KW-0552">Olfaction</keyword>